<dbReference type="EMBL" id="RXNS01000002">
    <property type="protein sequence ID" value="RTR06586.1"/>
    <property type="molecule type" value="Genomic_DNA"/>
</dbReference>
<dbReference type="Proteomes" id="UP000267400">
    <property type="component" value="Unassembled WGS sequence"/>
</dbReference>
<evidence type="ECO:0008006" key="3">
    <source>
        <dbReference type="Google" id="ProtNLM"/>
    </source>
</evidence>
<proteinExistence type="predicted"/>
<evidence type="ECO:0000313" key="1">
    <source>
        <dbReference type="EMBL" id="RTR06586.1"/>
    </source>
</evidence>
<protein>
    <recommendedName>
        <fullName evidence="3">Integrase catalytic domain-containing protein</fullName>
    </recommendedName>
</protein>
<evidence type="ECO:0000313" key="2">
    <source>
        <dbReference type="Proteomes" id="UP000267400"/>
    </source>
</evidence>
<keyword evidence="2" id="KW-1185">Reference proteome</keyword>
<dbReference type="OrthoDB" id="9774685at2"/>
<organism evidence="1 2">
    <name type="scientific">Halomonas nitroreducens</name>
    <dbReference type="NCBI Taxonomy" id="447425"/>
    <lineage>
        <taxon>Bacteria</taxon>
        <taxon>Pseudomonadati</taxon>
        <taxon>Pseudomonadota</taxon>
        <taxon>Gammaproteobacteria</taxon>
        <taxon>Oceanospirillales</taxon>
        <taxon>Halomonadaceae</taxon>
        <taxon>Halomonas</taxon>
    </lineage>
</organism>
<dbReference type="AlphaFoldDB" id="A0A3S0K019"/>
<accession>A0A3S0K019</accession>
<gene>
    <name evidence="1" type="ORF">EKG36_02225</name>
</gene>
<sequence length="68" mass="7702">MSLTDVRHEIGQWRGCYNHVKLQSALGYLPPVAYIQRCAGRSGFSHCGWKITRGKVRSRRALSIKGRS</sequence>
<name>A0A3S0K019_9GAMM</name>
<comment type="caution">
    <text evidence="1">The sequence shown here is derived from an EMBL/GenBank/DDBJ whole genome shotgun (WGS) entry which is preliminary data.</text>
</comment>
<reference evidence="1 2" key="1">
    <citation type="submission" date="2018-12" db="EMBL/GenBank/DDBJ databases">
        <authorList>
            <person name="Yu L."/>
        </authorList>
    </citation>
    <scope>NUCLEOTIDE SEQUENCE [LARGE SCALE GENOMIC DNA]</scope>
    <source>
        <strain evidence="1 2">11S</strain>
    </source>
</reference>